<evidence type="ECO:0000256" key="1">
    <source>
        <dbReference type="ARBA" id="ARBA00022801"/>
    </source>
</evidence>
<feature type="domain" description="Isochorismatase-like" evidence="2">
    <location>
        <begin position="33"/>
        <end position="205"/>
    </location>
</feature>
<accession>A0A367E639</accession>
<evidence type="ECO:0000313" key="4">
    <source>
        <dbReference type="Proteomes" id="UP000253507"/>
    </source>
</evidence>
<organism evidence="3 4">
    <name type="scientific">Streptomyces reniochalinae</name>
    <dbReference type="NCBI Taxonomy" id="2250578"/>
    <lineage>
        <taxon>Bacteria</taxon>
        <taxon>Bacillati</taxon>
        <taxon>Actinomycetota</taxon>
        <taxon>Actinomycetes</taxon>
        <taxon>Kitasatosporales</taxon>
        <taxon>Streptomycetaceae</taxon>
        <taxon>Streptomyces</taxon>
    </lineage>
</organism>
<dbReference type="SUPFAM" id="SSF52499">
    <property type="entry name" value="Isochorismatase-like hydrolases"/>
    <property type="match status" value="1"/>
</dbReference>
<dbReference type="InterPro" id="IPR016291">
    <property type="entry name" value="Isochorismatase"/>
</dbReference>
<evidence type="ECO:0000259" key="2">
    <source>
        <dbReference type="Pfam" id="PF00857"/>
    </source>
</evidence>
<dbReference type="InterPro" id="IPR036380">
    <property type="entry name" value="Isochorismatase-like_sf"/>
</dbReference>
<dbReference type="InterPro" id="IPR000868">
    <property type="entry name" value="Isochorismatase-like_dom"/>
</dbReference>
<evidence type="ECO:0000313" key="3">
    <source>
        <dbReference type="EMBL" id="RCG13526.1"/>
    </source>
</evidence>
<dbReference type="AlphaFoldDB" id="A0A367E639"/>
<keyword evidence="1" id="KW-0378">Hydrolase</keyword>
<protein>
    <submittedName>
        <fullName evidence="3">Isochorismatase family protein</fullName>
    </submittedName>
</protein>
<dbReference type="RefSeq" id="WP_114019265.1">
    <property type="nucleotide sequence ID" value="NZ_QOIM01000054.1"/>
</dbReference>
<dbReference type="Gene3D" id="3.40.50.850">
    <property type="entry name" value="Isochorismatase-like"/>
    <property type="match status" value="1"/>
</dbReference>
<keyword evidence="4" id="KW-1185">Reference proteome</keyword>
<dbReference type="OrthoDB" id="5794853at2"/>
<dbReference type="EMBL" id="QOIM01000054">
    <property type="protein sequence ID" value="RCG13526.1"/>
    <property type="molecule type" value="Genomic_DNA"/>
</dbReference>
<gene>
    <name evidence="3" type="ORF">DQ392_32305</name>
</gene>
<dbReference type="InterPro" id="IPR050272">
    <property type="entry name" value="Isochorismatase-like_hydrls"/>
</dbReference>
<sequence length="227" mass="24190">MALPAIAPYPLPSADELPANRAAGWRADPARAVLLVHDLQQHFLGAFPAGRQPLTGMLANTARLLDTCRGLGVPVVYSVQRGGQTPDQRGLQLDFWGPGVGDDQDALAVPEAVAPLPGDHTVTKWKYSAFVRTELDRILCRAGRDQLIVAGVYAHIGVQVTACDAWMRDVQAFVVADAVADFSADDHAAALRWVAGRCGFVTTTDALVDGLSATSRPADRPTARTEV</sequence>
<proteinExistence type="predicted"/>
<dbReference type="Pfam" id="PF00857">
    <property type="entry name" value="Isochorismatase"/>
    <property type="match status" value="1"/>
</dbReference>
<dbReference type="PANTHER" id="PTHR43540">
    <property type="entry name" value="PEROXYUREIDOACRYLATE/UREIDOACRYLATE AMIDOHYDROLASE-RELATED"/>
    <property type="match status" value="1"/>
</dbReference>
<dbReference type="PRINTS" id="PR01398">
    <property type="entry name" value="ISCHRISMTASE"/>
</dbReference>
<comment type="caution">
    <text evidence="3">The sequence shown here is derived from an EMBL/GenBank/DDBJ whole genome shotgun (WGS) entry which is preliminary data.</text>
</comment>
<name>A0A367E639_9ACTN</name>
<dbReference type="GO" id="GO:0008908">
    <property type="term" value="F:isochorismatase activity"/>
    <property type="evidence" value="ECO:0007669"/>
    <property type="project" value="InterPro"/>
</dbReference>
<reference evidence="3 4" key="1">
    <citation type="submission" date="2018-06" db="EMBL/GenBank/DDBJ databases">
        <title>Streptomyces reniochalinae sp. nov. and Streptomyces diacarnus sp. nov. from marine sponges.</title>
        <authorList>
            <person name="Li L."/>
        </authorList>
    </citation>
    <scope>NUCLEOTIDE SEQUENCE [LARGE SCALE GENOMIC DNA]</scope>
    <source>
        <strain evidence="3 4">LHW50302</strain>
    </source>
</reference>
<dbReference type="PANTHER" id="PTHR43540:SF3">
    <property type="entry name" value="ENTEROBACTIN SYNTHASE COMPONENT B"/>
    <property type="match status" value="1"/>
</dbReference>
<dbReference type="Proteomes" id="UP000253507">
    <property type="component" value="Unassembled WGS sequence"/>
</dbReference>